<dbReference type="InterPro" id="IPR012348">
    <property type="entry name" value="RNR-like"/>
</dbReference>
<feature type="region of interest" description="Disordered" evidence="1">
    <location>
        <begin position="1"/>
        <end position="34"/>
    </location>
</feature>
<protein>
    <recommendedName>
        <fullName evidence="4">YHS domain-containing protein</fullName>
    </recommendedName>
</protein>
<gene>
    <name evidence="2" type="ORF">DCP95_10160</name>
</gene>
<dbReference type="Gene3D" id="1.10.620.20">
    <property type="entry name" value="Ribonucleotide Reductase, subunit A"/>
    <property type="match status" value="1"/>
</dbReference>
<dbReference type="GO" id="GO:0016491">
    <property type="term" value="F:oxidoreductase activity"/>
    <property type="evidence" value="ECO:0007669"/>
    <property type="project" value="InterPro"/>
</dbReference>
<comment type="caution">
    <text evidence="2">The sequence shown here is derived from an EMBL/GenBank/DDBJ whole genome shotgun (WGS) entry which is preliminary data.</text>
</comment>
<reference evidence="2 3" key="1">
    <citation type="journal article" date="2018" name="Nat. Biotechnol.">
        <title>A standardized bacterial taxonomy based on genome phylogeny substantially revises the tree of life.</title>
        <authorList>
            <person name="Parks D.H."/>
            <person name="Chuvochina M."/>
            <person name="Waite D.W."/>
            <person name="Rinke C."/>
            <person name="Skarshewski A."/>
            <person name="Chaumeil P.A."/>
            <person name="Hugenholtz P."/>
        </authorList>
    </citation>
    <scope>NUCLEOTIDE SEQUENCE [LARGE SCALE GENOMIC DNA]</scope>
    <source>
        <strain evidence="2">UBA9152</strain>
    </source>
</reference>
<name>A0A3C1KEL2_9MICO</name>
<evidence type="ECO:0000313" key="3">
    <source>
        <dbReference type="Proteomes" id="UP000257479"/>
    </source>
</evidence>
<proteinExistence type="predicted"/>
<sequence>MTAHDHHHTDTTSAPVSGGGCSGHGPSAEALAQTPAAEMAECPVMVGTPVVKADAEAAGLVRDHKGQRYWLCCASCGPLFDADPDRYANAA</sequence>
<organism evidence="2 3">
    <name type="scientific">Microbacterium ginsengisoli</name>
    <dbReference type="NCBI Taxonomy" id="400772"/>
    <lineage>
        <taxon>Bacteria</taxon>
        <taxon>Bacillati</taxon>
        <taxon>Actinomycetota</taxon>
        <taxon>Actinomycetes</taxon>
        <taxon>Micrococcales</taxon>
        <taxon>Microbacteriaceae</taxon>
        <taxon>Microbacterium</taxon>
    </lineage>
</organism>
<evidence type="ECO:0000256" key="1">
    <source>
        <dbReference type="SAM" id="MobiDB-lite"/>
    </source>
</evidence>
<accession>A0A3C1KEL2</accession>
<dbReference type="Proteomes" id="UP000257479">
    <property type="component" value="Unassembled WGS sequence"/>
</dbReference>
<evidence type="ECO:0008006" key="4">
    <source>
        <dbReference type="Google" id="ProtNLM"/>
    </source>
</evidence>
<dbReference type="EMBL" id="DMNG01000171">
    <property type="protein sequence ID" value="HAN24918.1"/>
    <property type="molecule type" value="Genomic_DNA"/>
</dbReference>
<dbReference type="AlphaFoldDB" id="A0A3C1KEL2"/>
<evidence type="ECO:0000313" key="2">
    <source>
        <dbReference type="EMBL" id="HAN24918.1"/>
    </source>
</evidence>